<reference evidence="1" key="2">
    <citation type="submission" date="2020-09" db="EMBL/GenBank/DDBJ databases">
        <authorList>
            <person name="Sun Q."/>
            <person name="Zhou Y."/>
        </authorList>
    </citation>
    <scope>NUCLEOTIDE SEQUENCE</scope>
    <source>
        <strain evidence="1">CGMCC 1.15085</strain>
    </source>
</reference>
<accession>A0A916WQ41</accession>
<protein>
    <submittedName>
        <fullName evidence="1">Uncharacterized protein</fullName>
    </submittedName>
</protein>
<dbReference type="Proteomes" id="UP000636793">
    <property type="component" value="Unassembled WGS sequence"/>
</dbReference>
<evidence type="ECO:0000313" key="2">
    <source>
        <dbReference type="Proteomes" id="UP000636793"/>
    </source>
</evidence>
<proteinExistence type="predicted"/>
<reference evidence="1" key="1">
    <citation type="journal article" date="2014" name="Int. J. Syst. Evol. Microbiol.">
        <title>Complete genome sequence of Corynebacterium casei LMG S-19264T (=DSM 44701T), isolated from a smear-ripened cheese.</title>
        <authorList>
            <consortium name="US DOE Joint Genome Institute (JGI-PGF)"/>
            <person name="Walter F."/>
            <person name="Albersmeier A."/>
            <person name="Kalinowski J."/>
            <person name="Ruckert C."/>
        </authorList>
    </citation>
    <scope>NUCLEOTIDE SEQUENCE</scope>
    <source>
        <strain evidence="1">CGMCC 1.15085</strain>
    </source>
</reference>
<name>A0A916WQ41_9MICO</name>
<dbReference type="AlphaFoldDB" id="A0A916WQ41"/>
<sequence>MATLVLTDGIHTWFGAIAAAGGDPLLGELRCCGAVDEVAALAAACVVDGFPAAGVCPDECRRGAFALLVLVAVPWGLKERLAAELDRPMVGAGWLSAVWNDDATGAARAGGPARLVNISPAAATAMVIMPAATSANGERRGLLSFIARRPFRLRPRSGGARVFRVPRQRFPAERVASGFPLVEAMLFDEVIEGVALFGSQLHPVPRIAIGVSPGDR</sequence>
<gene>
    <name evidence="1" type="ORF">GCM10011492_09910</name>
</gene>
<evidence type="ECO:0000313" key="1">
    <source>
        <dbReference type="EMBL" id="GGB22045.1"/>
    </source>
</evidence>
<keyword evidence="2" id="KW-1185">Reference proteome</keyword>
<organism evidence="1 2">
    <name type="scientific">Flexivirga endophytica</name>
    <dbReference type="NCBI Taxonomy" id="1849103"/>
    <lineage>
        <taxon>Bacteria</taxon>
        <taxon>Bacillati</taxon>
        <taxon>Actinomycetota</taxon>
        <taxon>Actinomycetes</taxon>
        <taxon>Micrococcales</taxon>
        <taxon>Dermacoccaceae</taxon>
        <taxon>Flexivirga</taxon>
    </lineage>
</organism>
<dbReference type="EMBL" id="BMHI01000001">
    <property type="protein sequence ID" value="GGB22045.1"/>
    <property type="molecule type" value="Genomic_DNA"/>
</dbReference>
<comment type="caution">
    <text evidence="1">The sequence shown here is derived from an EMBL/GenBank/DDBJ whole genome shotgun (WGS) entry which is preliminary data.</text>
</comment>